<dbReference type="Proteomes" id="UP000253817">
    <property type="component" value="Unassembled WGS sequence"/>
</dbReference>
<keyword evidence="3" id="KW-1185">Reference proteome</keyword>
<reference evidence="1 3" key="1">
    <citation type="journal article" date="2018" name="Elife">
        <title>Discovery and characterization of a prevalent human gut bacterial enzyme sufficient for the inactivation of a family of plant toxins.</title>
        <authorList>
            <person name="Koppel N."/>
            <person name="Bisanz J.E."/>
            <person name="Pandelia M.E."/>
            <person name="Turnbaugh P.J."/>
            <person name="Balskus E.P."/>
        </authorList>
    </citation>
    <scope>NUCLEOTIDE SEQUENCE [LARGE SCALE GENOMIC DNA]</scope>
    <source>
        <strain evidence="1 3">DSM 16107</strain>
    </source>
</reference>
<dbReference type="NCBIfam" id="NF047399">
    <property type="entry name" value="BrnA_antitoxin_add"/>
    <property type="match status" value="1"/>
</dbReference>
<proteinExistence type="predicted"/>
<dbReference type="RefSeq" id="WP_114545295.1">
    <property type="nucleotide sequence ID" value="NZ_CALJMG010000040.1"/>
</dbReference>
<name>A0A3N0IQ43_9ACTN</name>
<reference evidence="2" key="3">
    <citation type="journal article" date="2019" name="Microbiol. Resour. Announc.">
        <title>Draft Genome Sequences of Type Strains of Gordonibacter faecihominis, Paraeggerthella hongkongensis, Parvibacter caecicola,Slackia equolifaciens, Slackia faecicanis, and Slackia isoflavoniconvertens.</title>
        <authorList>
            <person name="Danylec N."/>
            <person name="Stoll D.A."/>
            <person name="Dotsch A."/>
            <person name="Huch M."/>
        </authorList>
    </citation>
    <scope>NUCLEOTIDE SEQUENCE</scope>
    <source>
        <strain evidence="2">DSM 16107</strain>
    </source>
</reference>
<organism evidence="2 4">
    <name type="scientific">Eggerthella sinensis</name>
    <dbReference type="NCBI Taxonomy" id="242230"/>
    <lineage>
        <taxon>Bacteria</taxon>
        <taxon>Bacillati</taxon>
        <taxon>Actinomycetota</taxon>
        <taxon>Coriobacteriia</taxon>
        <taxon>Eggerthellales</taxon>
        <taxon>Eggerthellaceae</taxon>
        <taxon>Eggerthella</taxon>
    </lineage>
</organism>
<gene>
    <name evidence="1" type="ORF">C1876_03275</name>
    <name evidence="2" type="ORF">DMP09_17150</name>
</gene>
<dbReference type="OrthoDB" id="9798485at2"/>
<protein>
    <recommendedName>
        <fullName evidence="5">CopG family transcriptional regulator</fullName>
    </recommendedName>
</protein>
<dbReference type="Proteomes" id="UP000270112">
    <property type="component" value="Unassembled WGS sequence"/>
</dbReference>
<reference evidence="4" key="2">
    <citation type="submission" date="2018-05" db="EMBL/GenBank/DDBJ databases">
        <title>Genome Sequencing of selected type strains of the family Eggerthellaceae.</title>
        <authorList>
            <person name="Danylec N."/>
            <person name="Stoll D.A."/>
            <person name="Doetsch A."/>
            <person name="Huch M."/>
        </authorList>
    </citation>
    <scope>NUCLEOTIDE SEQUENCE [LARGE SCALE GENOMIC DNA]</scope>
    <source>
        <strain evidence="4">DSM 16107</strain>
    </source>
</reference>
<evidence type="ECO:0000313" key="2">
    <source>
        <dbReference type="EMBL" id="RNM38977.1"/>
    </source>
</evidence>
<sequence>MSKSIKASEIDKRFDDGEDVSEFFDMDNPIVEYAPAIEAKRVNVTMPTWLIDELDSEARRLTISRQAVVVTWLAEKAEEKANRLGR</sequence>
<evidence type="ECO:0000313" key="4">
    <source>
        <dbReference type="Proteomes" id="UP000270112"/>
    </source>
</evidence>
<dbReference type="AlphaFoldDB" id="A0A3N0IQ43"/>
<evidence type="ECO:0008006" key="5">
    <source>
        <dbReference type="Google" id="ProtNLM"/>
    </source>
</evidence>
<dbReference type="EMBL" id="PPTT01000004">
    <property type="protein sequence ID" value="RDB70745.1"/>
    <property type="molecule type" value="Genomic_DNA"/>
</dbReference>
<evidence type="ECO:0000313" key="1">
    <source>
        <dbReference type="EMBL" id="RDB70745.1"/>
    </source>
</evidence>
<accession>A0A3N0IQ43</accession>
<dbReference type="EMBL" id="QICC01000142">
    <property type="protein sequence ID" value="RNM38977.1"/>
    <property type="molecule type" value="Genomic_DNA"/>
</dbReference>
<comment type="caution">
    <text evidence="2">The sequence shown here is derived from an EMBL/GenBank/DDBJ whole genome shotgun (WGS) entry which is preliminary data.</text>
</comment>
<evidence type="ECO:0000313" key="3">
    <source>
        <dbReference type="Proteomes" id="UP000253817"/>
    </source>
</evidence>